<dbReference type="PIRSF" id="PIRSF000099">
    <property type="entry name" value="Histidinol_dh"/>
    <property type="match status" value="1"/>
</dbReference>
<dbReference type="SUPFAM" id="SSF53720">
    <property type="entry name" value="ALDH-like"/>
    <property type="match status" value="1"/>
</dbReference>
<dbReference type="Pfam" id="PF00815">
    <property type="entry name" value="Histidinol_dh"/>
    <property type="match status" value="1"/>
</dbReference>
<comment type="catalytic activity">
    <reaction evidence="5">
        <text>L-histidinol + 2 NAD(+) + H2O = L-histidine + 2 NADH + 3 H(+)</text>
        <dbReference type="Rhea" id="RHEA:20641"/>
        <dbReference type="ChEBI" id="CHEBI:15377"/>
        <dbReference type="ChEBI" id="CHEBI:15378"/>
        <dbReference type="ChEBI" id="CHEBI:57540"/>
        <dbReference type="ChEBI" id="CHEBI:57595"/>
        <dbReference type="ChEBI" id="CHEBI:57699"/>
        <dbReference type="ChEBI" id="CHEBI:57945"/>
        <dbReference type="EC" id="1.1.1.23"/>
    </reaction>
</comment>
<feature type="binding site" evidence="5">
    <location>
        <position position="258"/>
    </location>
    <ligand>
        <name>substrate</name>
    </ligand>
</feature>
<keyword evidence="9" id="KW-1185">Reference proteome</keyword>
<keyword evidence="3 5" id="KW-0862">Zinc</keyword>
<dbReference type="InterPro" id="IPR022695">
    <property type="entry name" value="Histidinol_DH_monofunct"/>
</dbReference>
<dbReference type="GO" id="GO:0004399">
    <property type="term" value="F:histidinol dehydrogenase activity"/>
    <property type="evidence" value="ECO:0007669"/>
    <property type="project" value="UniProtKB-EC"/>
</dbReference>
<feature type="active site" description="Proton acceptor" evidence="5">
    <location>
        <position position="322"/>
    </location>
</feature>
<feature type="binding site" evidence="5">
    <location>
        <position position="209"/>
    </location>
    <ligand>
        <name>NAD(+)</name>
        <dbReference type="ChEBI" id="CHEBI:57540"/>
    </ligand>
</feature>
<evidence type="ECO:0000256" key="6">
    <source>
        <dbReference type="PIRNR" id="PIRNR000099"/>
    </source>
</evidence>
<dbReference type="PROSITE" id="PS00611">
    <property type="entry name" value="HISOL_DEHYDROGENASE"/>
    <property type="match status" value="1"/>
</dbReference>
<feature type="binding site" evidence="5">
    <location>
        <position position="356"/>
    </location>
    <ligand>
        <name>Zn(2+)</name>
        <dbReference type="ChEBI" id="CHEBI:29105"/>
    </ligand>
</feature>
<dbReference type="PANTHER" id="PTHR21256">
    <property type="entry name" value="HISTIDINOL DEHYDROGENASE HDH"/>
    <property type="match status" value="1"/>
</dbReference>
<keyword evidence="4 5" id="KW-0560">Oxidoreductase</keyword>
<evidence type="ECO:0000256" key="2">
    <source>
        <dbReference type="ARBA" id="ARBA00022723"/>
    </source>
</evidence>
<keyword evidence="5" id="KW-0368">Histidine biosynthesis</keyword>
<comment type="caution">
    <text evidence="8">The sequence shown here is derived from an EMBL/GenBank/DDBJ whole genome shotgun (WGS) entry which is preliminary data.</text>
</comment>
<comment type="cofactor">
    <cofactor evidence="5">
        <name>Zn(2+)</name>
        <dbReference type="ChEBI" id="CHEBI:29105"/>
    </cofactor>
    <text evidence="5">Binds 1 zinc ion per subunit.</text>
</comment>
<feature type="binding site" evidence="5">
    <location>
        <position position="415"/>
    </location>
    <ligand>
        <name>substrate</name>
    </ligand>
</feature>
<feature type="binding site" evidence="5">
    <location>
        <position position="233"/>
    </location>
    <ligand>
        <name>substrate</name>
    </ligand>
</feature>
<dbReference type="EC" id="1.1.1.23" evidence="5"/>
<comment type="pathway">
    <text evidence="5">Amino-acid biosynthesis; L-histidine biosynthesis; L-histidine from 5-phospho-alpha-D-ribose 1-diphosphate: step 9/9.</text>
</comment>
<evidence type="ECO:0000313" key="9">
    <source>
        <dbReference type="Proteomes" id="UP000619238"/>
    </source>
</evidence>
<proteinExistence type="inferred from homology"/>
<dbReference type="Proteomes" id="UP000619238">
    <property type="component" value="Unassembled WGS sequence"/>
</dbReference>
<keyword evidence="5" id="KW-0028">Amino-acid biosynthesis</keyword>
<evidence type="ECO:0000313" key="8">
    <source>
        <dbReference type="EMBL" id="MBC8754951.1"/>
    </source>
</evidence>
<name>A0ABR7Q8Q8_9FLAO</name>
<feature type="binding site" evidence="5">
    <location>
        <position position="323"/>
    </location>
    <ligand>
        <name>substrate</name>
    </ligand>
</feature>
<comment type="similarity">
    <text evidence="1 5 6 7">Belongs to the histidinol dehydrogenase family.</text>
</comment>
<feature type="binding site" evidence="5">
    <location>
        <position position="255"/>
    </location>
    <ligand>
        <name>Zn(2+)</name>
        <dbReference type="ChEBI" id="CHEBI:29105"/>
    </ligand>
</feature>
<accession>A0ABR7Q8Q8</accession>
<gene>
    <name evidence="5 8" type="primary">hisD</name>
    <name evidence="8" type="ORF">H2O64_09735</name>
</gene>
<dbReference type="Gene3D" id="3.40.50.1980">
    <property type="entry name" value="Nitrogenase molybdenum iron protein domain"/>
    <property type="match status" value="2"/>
</dbReference>
<dbReference type="PRINTS" id="PR00083">
    <property type="entry name" value="HOLDHDRGNASE"/>
</dbReference>
<feature type="binding site" evidence="5">
    <location>
        <position position="255"/>
    </location>
    <ligand>
        <name>substrate</name>
    </ligand>
</feature>
<dbReference type="PANTHER" id="PTHR21256:SF2">
    <property type="entry name" value="HISTIDINE BIOSYNTHESIS TRIFUNCTIONAL PROTEIN"/>
    <property type="match status" value="1"/>
</dbReference>
<organism evidence="8 9">
    <name type="scientific">Kordia aestuariivivens</name>
    <dbReference type="NCBI Taxonomy" id="2759037"/>
    <lineage>
        <taxon>Bacteria</taxon>
        <taxon>Pseudomonadati</taxon>
        <taxon>Bacteroidota</taxon>
        <taxon>Flavobacteriia</taxon>
        <taxon>Flavobacteriales</taxon>
        <taxon>Flavobacteriaceae</taxon>
        <taxon>Kordia</taxon>
    </lineage>
</organism>
<keyword evidence="2 5" id="KW-0479">Metal-binding</keyword>
<dbReference type="InterPro" id="IPR016161">
    <property type="entry name" value="Ald_DH/histidinol_DH"/>
</dbReference>
<reference evidence="8 9" key="1">
    <citation type="submission" date="2020-07" db="EMBL/GenBank/DDBJ databases">
        <title>Description of Kordia aestuariivivens sp. nov., isolated from a tidal flat.</title>
        <authorList>
            <person name="Park S."/>
            <person name="Yoon J.-H."/>
        </authorList>
    </citation>
    <scope>NUCLEOTIDE SEQUENCE [LARGE SCALE GENOMIC DNA]</scope>
    <source>
        <strain evidence="8 9">YSTF-M3</strain>
    </source>
</reference>
<feature type="binding site" evidence="5">
    <location>
        <position position="258"/>
    </location>
    <ligand>
        <name>Zn(2+)</name>
        <dbReference type="ChEBI" id="CHEBI:29105"/>
    </ligand>
</feature>
<evidence type="ECO:0000256" key="3">
    <source>
        <dbReference type="ARBA" id="ARBA00022833"/>
    </source>
</evidence>
<feature type="binding site" evidence="5">
    <location>
        <position position="410"/>
    </location>
    <ligand>
        <name>substrate</name>
    </ligand>
</feature>
<sequence length="430" mass="46344">MNKIFNPKPADWNTILERPTQTVDDIEATVSQIFSEVQKNGDQAIKKYTSFFDNVKLDNFVVSQAEIDAASMNVSDELKAAIALAKTNITKFHEAQETPKIEIETTKGVRCWQEKRAIQKVGLYIPGGTAPLFSTILMLAVPAKIAGCDEIILCTPPNKEGKVNPAILYTAKLCGITKVYNVGGIQAIAGMTFGSETISKVYKIFGPGNQFVTVAKQLATKYGVAIDMPAGPSELLVVADETANASFVASDLLSQAEHGTDSQVILVTTSKKFLDEVESAVEAQLGVLPRKGIATKAINNSKLIYVENDQIALELINEYGPEHFIVCANDEDFYTNGIQNAGSVFVGNYTPESAGDYASGTNHTLPTNGYAKAYSGVNLASFQKSMTFQKITPEGIQNIGNAIELMAEAEGLQAHKNAVTLRLDALKAKS</sequence>
<dbReference type="InterPro" id="IPR012131">
    <property type="entry name" value="Hstdl_DH"/>
</dbReference>
<comment type="function">
    <text evidence="5">Catalyzes the sequential NAD-dependent oxidations of L-histidinol to L-histidinaldehyde and then to L-histidine.</text>
</comment>
<keyword evidence="5" id="KW-0520">NAD</keyword>
<protein>
    <recommendedName>
        <fullName evidence="5">Histidinol dehydrogenase</fullName>
        <shortName evidence="5">HDH</shortName>
        <ecNumber evidence="5">1.1.1.23</ecNumber>
    </recommendedName>
</protein>
<dbReference type="HAMAP" id="MF_01024">
    <property type="entry name" value="HisD"/>
    <property type="match status" value="1"/>
</dbReference>
<evidence type="ECO:0000256" key="1">
    <source>
        <dbReference type="ARBA" id="ARBA00010178"/>
    </source>
</evidence>
<feature type="binding site" evidence="5">
    <location>
        <position position="415"/>
    </location>
    <ligand>
        <name>Zn(2+)</name>
        <dbReference type="ChEBI" id="CHEBI:29105"/>
    </ligand>
</feature>
<evidence type="ECO:0000256" key="7">
    <source>
        <dbReference type="RuleBase" id="RU004175"/>
    </source>
</evidence>
<dbReference type="NCBIfam" id="TIGR00069">
    <property type="entry name" value="hisD"/>
    <property type="match status" value="1"/>
</dbReference>
<feature type="binding site" evidence="5">
    <location>
        <position position="124"/>
    </location>
    <ligand>
        <name>NAD(+)</name>
        <dbReference type="ChEBI" id="CHEBI:57540"/>
    </ligand>
</feature>
<evidence type="ECO:0000256" key="5">
    <source>
        <dbReference type="HAMAP-Rule" id="MF_01024"/>
    </source>
</evidence>
<dbReference type="InterPro" id="IPR001692">
    <property type="entry name" value="Histidinol_DH_CS"/>
</dbReference>
<dbReference type="EMBL" id="JACGWS010000005">
    <property type="protein sequence ID" value="MBC8754951.1"/>
    <property type="molecule type" value="Genomic_DNA"/>
</dbReference>
<dbReference type="CDD" id="cd06572">
    <property type="entry name" value="Histidinol_dh"/>
    <property type="match status" value="1"/>
</dbReference>
<dbReference type="RefSeq" id="WP_187562001.1">
    <property type="nucleotide sequence ID" value="NZ_JACGWS010000005.1"/>
</dbReference>
<feature type="binding site" evidence="5">
    <location>
        <position position="186"/>
    </location>
    <ligand>
        <name>NAD(+)</name>
        <dbReference type="ChEBI" id="CHEBI:57540"/>
    </ligand>
</feature>
<evidence type="ECO:0000256" key="4">
    <source>
        <dbReference type="ARBA" id="ARBA00023002"/>
    </source>
</evidence>
<feature type="binding site" evidence="5">
    <location>
        <position position="356"/>
    </location>
    <ligand>
        <name>substrate</name>
    </ligand>
</feature>
<dbReference type="Gene3D" id="1.20.5.1300">
    <property type="match status" value="1"/>
</dbReference>
<feature type="active site" description="Proton acceptor" evidence="5">
    <location>
        <position position="323"/>
    </location>
</feature>